<comment type="subunit">
    <text evidence="7">Homodimer.</text>
</comment>
<evidence type="ECO:0000256" key="4">
    <source>
        <dbReference type="ARBA" id="ARBA00022679"/>
    </source>
</evidence>
<feature type="binding site" evidence="7">
    <location>
        <position position="96"/>
    </location>
    <ligand>
        <name>S-adenosyl-L-methionine</name>
        <dbReference type="ChEBI" id="CHEBI:59789"/>
    </ligand>
</feature>
<keyword evidence="3 7" id="KW-0489">Methyltransferase</keyword>
<keyword evidence="5 7" id="KW-0949">S-adenosyl-L-methionine</keyword>
<comment type="function">
    <text evidence="7">Specifically methylates the pseudouridine at position 1915 (m3Psi1915) in 23S rRNA.</text>
</comment>
<reference evidence="8 9" key="1">
    <citation type="submission" date="2016-11" db="EMBL/GenBank/DDBJ databases">
        <authorList>
            <person name="Varghese N."/>
            <person name="Submissions S."/>
        </authorList>
    </citation>
    <scope>NUCLEOTIDE SEQUENCE [LARGE SCALE GENOMIC DNA]</scope>
    <source>
        <strain evidence="8 9">DSM 19027</strain>
    </source>
</reference>
<evidence type="ECO:0000256" key="6">
    <source>
        <dbReference type="ARBA" id="ARBA00038303"/>
    </source>
</evidence>
<dbReference type="GO" id="GO:0005737">
    <property type="term" value="C:cytoplasm"/>
    <property type="evidence" value="ECO:0007669"/>
    <property type="project" value="UniProtKB-SubCell"/>
</dbReference>
<dbReference type="GO" id="GO:0070038">
    <property type="term" value="F:rRNA (pseudouridine-N3-)-methyltransferase activity"/>
    <property type="evidence" value="ECO:0007669"/>
    <property type="project" value="UniProtKB-UniRule"/>
</dbReference>
<dbReference type="InterPro" id="IPR029026">
    <property type="entry name" value="tRNA_m1G_MTases_N"/>
</dbReference>
<keyword evidence="9" id="KW-1185">Reference proteome</keyword>
<dbReference type="SUPFAM" id="SSF75217">
    <property type="entry name" value="alpha/beta knot"/>
    <property type="match status" value="1"/>
</dbReference>
<dbReference type="Pfam" id="PF02590">
    <property type="entry name" value="SPOUT_MTase"/>
    <property type="match status" value="1"/>
</dbReference>
<dbReference type="PANTHER" id="PTHR33603">
    <property type="entry name" value="METHYLTRANSFERASE"/>
    <property type="match status" value="1"/>
</dbReference>
<dbReference type="HAMAP" id="MF_00658">
    <property type="entry name" value="23SrRNA_methyltr_H"/>
    <property type="match status" value="1"/>
</dbReference>
<evidence type="ECO:0000256" key="7">
    <source>
        <dbReference type="HAMAP-Rule" id="MF_00658"/>
    </source>
</evidence>
<evidence type="ECO:0000313" key="8">
    <source>
        <dbReference type="EMBL" id="SHJ21482.1"/>
    </source>
</evidence>
<feature type="binding site" evidence="7">
    <location>
        <begin position="115"/>
        <end position="120"/>
    </location>
    <ligand>
        <name>S-adenosyl-L-methionine</name>
        <dbReference type="ChEBI" id="CHEBI:59789"/>
    </ligand>
</feature>
<proteinExistence type="inferred from homology"/>
<gene>
    <name evidence="7" type="primary">rlmH</name>
    <name evidence="8" type="ORF">SAMN05444373_103222</name>
</gene>
<dbReference type="EMBL" id="FQZP01000032">
    <property type="protein sequence ID" value="SHJ21482.1"/>
    <property type="molecule type" value="Genomic_DNA"/>
</dbReference>
<evidence type="ECO:0000256" key="5">
    <source>
        <dbReference type="ARBA" id="ARBA00022691"/>
    </source>
</evidence>
<evidence type="ECO:0000313" key="9">
    <source>
        <dbReference type="Proteomes" id="UP000324781"/>
    </source>
</evidence>
<accession>A0A1M6HH10</accession>
<feature type="binding site" evidence="7">
    <location>
        <position position="64"/>
    </location>
    <ligand>
        <name>S-adenosyl-L-methionine</name>
        <dbReference type="ChEBI" id="CHEBI:59789"/>
    </ligand>
</feature>
<keyword evidence="1 7" id="KW-0963">Cytoplasm</keyword>
<dbReference type="NCBIfam" id="NF000985">
    <property type="entry name" value="PRK00103.1-3"/>
    <property type="match status" value="1"/>
</dbReference>
<organism evidence="8 9">
    <name type="scientific">Thermoclostridium caenicola</name>
    <dbReference type="NCBI Taxonomy" id="659425"/>
    <lineage>
        <taxon>Bacteria</taxon>
        <taxon>Bacillati</taxon>
        <taxon>Bacillota</taxon>
        <taxon>Clostridia</taxon>
        <taxon>Eubacteriales</taxon>
        <taxon>Oscillospiraceae</taxon>
        <taxon>Thermoclostridium</taxon>
    </lineage>
</organism>
<dbReference type="InterPro" id="IPR003742">
    <property type="entry name" value="RlmH-like"/>
</dbReference>
<protein>
    <recommendedName>
        <fullName evidence="7">Ribosomal RNA large subunit methyltransferase H</fullName>
        <ecNumber evidence="7">2.1.1.177</ecNumber>
    </recommendedName>
    <alternativeName>
        <fullName evidence="7">23S rRNA (pseudouridine1915-N3)-methyltransferase</fullName>
    </alternativeName>
    <alternativeName>
        <fullName evidence="7">23S rRNA m3Psi1915 methyltransferase</fullName>
    </alternativeName>
    <alternativeName>
        <fullName evidence="7">rRNA (pseudouridine-N3-)-methyltransferase RlmH</fullName>
    </alternativeName>
</protein>
<dbReference type="EC" id="2.1.1.177" evidence="7"/>
<dbReference type="Proteomes" id="UP000324781">
    <property type="component" value="Unassembled WGS sequence"/>
</dbReference>
<sequence>MNIQIVAVGKLKEDYLKGAQNEYAKRLSRFCRLRILEVDEDISPAREADRIRKALPANSHVIALAIEGKKYDSVGFARHLENLMIGGRSDITFVIGGSDGLDKSFLKEADGLLSLSDMTFPHQLARIILLEQVYRAFKIINNETYHK</sequence>
<name>A0A1M6HH10_9FIRM</name>
<comment type="similarity">
    <text evidence="6 7">Belongs to the RNA methyltransferase RlmH family.</text>
</comment>
<evidence type="ECO:0000256" key="3">
    <source>
        <dbReference type="ARBA" id="ARBA00022603"/>
    </source>
</evidence>
<dbReference type="CDD" id="cd18081">
    <property type="entry name" value="RlmH-like"/>
    <property type="match status" value="1"/>
</dbReference>
<keyword evidence="2 7" id="KW-0698">rRNA processing</keyword>
<evidence type="ECO:0000256" key="1">
    <source>
        <dbReference type="ARBA" id="ARBA00022490"/>
    </source>
</evidence>
<dbReference type="InterPro" id="IPR029028">
    <property type="entry name" value="Alpha/beta_knot_MTases"/>
</dbReference>
<dbReference type="AlphaFoldDB" id="A0A1M6HH10"/>
<dbReference type="RefSeq" id="WP_149678993.1">
    <property type="nucleotide sequence ID" value="NZ_FQZP01000032.1"/>
</dbReference>
<dbReference type="Gene3D" id="3.40.1280.10">
    <property type="match status" value="1"/>
</dbReference>
<evidence type="ECO:0000256" key="2">
    <source>
        <dbReference type="ARBA" id="ARBA00022552"/>
    </source>
</evidence>
<comment type="subcellular location">
    <subcellularLocation>
        <location evidence="7">Cytoplasm</location>
    </subcellularLocation>
</comment>
<keyword evidence="4 7" id="KW-0808">Transferase</keyword>
<dbReference type="PANTHER" id="PTHR33603:SF1">
    <property type="entry name" value="RIBOSOMAL RNA LARGE SUBUNIT METHYLTRANSFERASE H"/>
    <property type="match status" value="1"/>
</dbReference>
<dbReference type="OrthoDB" id="9806643at2"/>
<dbReference type="PIRSF" id="PIRSF004505">
    <property type="entry name" value="MT_bac"/>
    <property type="match status" value="1"/>
</dbReference>
<comment type="catalytic activity">
    <reaction evidence="7">
        <text>pseudouridine(1915) in 23S rRNA + S-adenosyl-L-methionine = N(3)-methylpseudouridine(1915) in 23S rRNA + S-adenosyl-L-homocysteine + H(+)</text>
        <dbReference type="Rhea" id="RHEA:42752"/>
        <dbReference type="Rhea" id="RHEA-COMP:10221"/>
        <dbReference type="Rhea" id="RHEA-COMP:10222"/>
        <dbReference type="ChEBI" id="CHEBI:15378"/>
        <dbReference type="ChEBI" id="CHEBI:57856"/>
        <dbReference type="ChEBI" id="CHEBI:59789"/>
        <dbReference type="ChEBI" id="CHEBI:65314"/>
        <dbReference type="ChEBI" id="CHEBI:74486"/>
        <dbReference type="EC" id="2.1.1.177"/>
    </reaction>
</comment>